<dbReference type="EMBL" id="JAGMUV010000001">
    <property type="protein sequence ID" value="KAH7175629.1"/>
    <property type="molecule type" value="Genomic_DNA"/>
</dbReference>
<dbReference type="GO" id="GO:0016491">
    <property type="term" value="F:oxidoreductase activity"/>
    <property type="evidence" value="ECO:0007669"/>
    <property type="project" value="UniProtKB-KW"/>
</dbReference>
<evidence type="ECO:0000256" key="2">
    <source>
        <dbReference type="ARBA" id="ARBA00022630"/>
    </source>
</evidence>
<dbReference type="SUPFAM" id="SSF56176">
    <property type="entry name" value="FAD-binding/transporter-associated domain-like"/>
    <property type="match status" value="1"/>
</dbReference>
<evidence type="ECO:0000259" key="5">
    <source>
        <dbReference type="PROSITE" id="PS51387"/>
    </source>
</evidence>
<dbReference type="Pfam" id="PF01565">
    <property type="entry name" value="FAD_binding_4"/>
    <property type="match status" value="1"/>
</dbReference>
<protein>
    <recommendedName>
        <fullName evidence="5">FAD-binding PCMH-type domain-containing protein</fullName>
    </recommendedName>
</protein>
<dbReference type="GO" id="GO:0071949">
    <property type="term" value="F:FAD binding"/>
    <property type="evidence" value="ECO:0007669"/>
    <property type="project" value="InterPro"/>
</dbReference>
<organism evidence="6 7">
    <name type="scientific">Dactylonectria macrodidyma</name>
    <dbReference type="NCBI Taxonomy" id="307937"/>
    <lineage>
        <taxon>Eukaryota</taxon>
        <taxon>Fungi</taxon>
        <taxon>Dikarya</taxon>
        <taxon>Ascomycota</taxon>
        <taxon>Pezizomycotina</taxon>
        <taxon>Sordariomycetes</taxon>
        <taxon>Hypocreomycetidae</taxon>
        <taxon>Hypocreales</taxon>
        <taxon>Nectriaceae</taxon>
        <taxon>Dactylonectria</taxon>
    </lineage>
</organism>
<accession>A0A9P9FQY7</accession>
<evidence type="ECO:0000256" key="4">
    <source>
        <dbReference type="ARBA" id="ARBA00023002"/>
    </source>
</evidence>
<dbReference type="PANTHER" id="PTHR42973">
    <property type="entry name" value="BINDING OXIDOREDUCTASE, PUTATIVE (AFU_ORTHOLOGUE AFUA_1G17690)-RELATED"/>
    <property type="match status" value="1"/>
</dbReference>
<keyword evidence="3" id="KW-0274">FAD</keyword>
<evidence type="ECO:0000313" key="6">
    <source>
        <dbReference type="EMBL" id="KAH7175629.1"/>
    </source>
</evidence>
<dbReference type="PROSITE" id="PS51387">
    <property type="entry name" value="FAD_PCMH"/>
    <property type="match status" value="1"/>
</dbReference>
<keyword evidence="2" id="KW-0285">Flavoprotein</keyword>
<sequence>MKYSLWAATPAAATLAQSVVTKTSSSNQCCAQLAEAGLTDKILSPEQMLYEERMDSYWSVSAALTPYCIALPESAEDVSTIMKVIVKNDCQFGIRGGGHGSFPLSNSILEGITIDMGFMNKTVYDEERNLALIQPGGHWQDVYDTLSPHGVTVAGGRAGTVGVGGFVMGGGNSFHGASHGFSCDTVANFQVVLADGTIANANTTHNADLWQAMKGSSGNLALITRIDMYPIDFVDKSNPVIWGGNLLYDESKGDAVIEALVDFNSNVYKDENSSSIVYWAYLPTLGGTILNAAIENTKAEVKPTAFDAYYAAGPSNDTTEVDQMSAVTKALGAGQPAGFRNIWFTSTFSNNAEIMKYAAKKFNELNEKLEEMMPSGESGLNTLCMFQPITKSHAEKGVENGGNVMGLDKYTAEDGNLILFLVTWAASGAENEEAAFPLVKAYTEDVEAQAKKLDAWCPWKFVNYAHLSQDALATIGDEALAKLQAASQNWDPNSVFQSLRQSGFKIPF</sequence>
<evidence type="ECO:0000256" key="3">
    <source>
        <dbReference type="ARBA" id="ARBA00022827"/>
    </source>
</evidence>
<dbReference type="InterPro" id="IPR006094">
    <property type="entry name" value="Oxid_FAD_bind_N"/>
</dbReference>
<comment type="caution">
    <text evidence="6">The sequence shown here is derived from an EMBL/GenBank/DDBJ whole genome shotgun (WGS) entry which is preliminary data.</text>
</comment>
<comment type="similarity">
    <text evidence="1">Belongs to the oxygen-dependent FAD-linked oxidoreductase family.</text>
</comment>
<dbReference type="InterPro" id="IPR050416">
    <property type="entry name" value="FAD-linked_Oxidoreductase"/>
</dbReference>
<proteinExistence type="inferred from homology"/>
<name>A0A9P9FQY7_9HYPO</name>
<gene>
    <name evidence="6" type="ORF">EDB81DRAFT_770458</name>
</gene>
<dbReference type="Gene3D" id="3.30.465.10">
    <property type="match status" value="1"/>
</dbReference>
<keyword evidence="4" id="KW-0560">Oxidoreductase</keyword>
<feature type="domain" description="FAD-binding PCMH-type" evidence="5">
    <location>
        <begin position="62"/>
        <end position="233"/>
    </location>
</feature>
<dbReference type="InterPro" id="IPR016169">
    <property type="entry name" value="FAD-bd_PCMH_sub2"/>
</dbReference>
<dbReference type="OrthoDB" id="2151789at2759"/>
<evidence type="ECO:0000313" key="7">
    <source>
        <dbReference type="Proteomes" id="UP000738349"/>
    </source>
</evidence>
<evidence type="ECO:0000256" key="1">
    <source>
        <dbReference type="ARBA" id="ARBA00005466"/>
    </source>
</evidence>
<dbReference type="Proteomes" id="UP000738349">
    <property type="component" value="Unassembled WGS sequence"/>
</dbReference>
<dbReference type="InterPro" id="IPR036318">
    <property type="entry name" value="FAD-bd_PCMH-like_sf"/>
</dbReference>
<reference evidence="6" key="1">
    <citation type="journal article" date="2021" name="Nat. Commun.">
        <title>Genetic determinants of endophytism in the Arabidopsis root mycobiome.</title>
        <authorList>
            <person name="Mesny F."/>
            <person name="Miyauchi S."/>
            <person name="Thiergart T."/>
            <person name="Pickel B."/>
            <person name="Atanasova L."/>
            <person name="Karlsson M."/>
            <person name="Huettel B."/>
            <person name="Barry K.W."/>
            <person name="Haridas S."/>
            <person name="Chen C."/>
            <person name="Bauer D."/>
            <person name="Andreopoulos W."/>
            <person name="Pangilinan J."/>
            <person name="LaButti K."/>
            <person name="Riley R."/>
            <person name="Lipzen A."/>
            <person name="Clum A."/>
            <person name="Drula E."/>
            <person name="Henrissat B."/>
            <person name="Kohler A."/>
            <person name="Grigoriev I.V."/>
            <person name="Martin F.M."/>
            <person name="Hacquard S."/>
        </authorList>
    </citation>
    <scope>NUCLEOTIDE SEQUENCE</scope>
    <source>
        <strain evidence="6">MPI-CAGE-AT-0147</strain>
    </source>
</reference>
<dbReference type="AlphaFoldDB" id="A0A9P9FQY7"/>
<dbReference type="PANTHER" id="PTHR42973:SF53">
    <property type="entry name" value="FAD-BINDING PCMH-TYPE DOMAIN-CONTAINING PROTEIN-RELATED"/>
    <property type="match status" value="1"/>
</dbReference>
<keyword evidence="7" id="KW-1185">Reference proteome</keyword>
<dbReference type="InterPro" id="IPR016166">
    <property type="entry name" value="FAD-bd_PCMH"/>
</dbReference>